<keyword evidence="2" id="KW-1185">Reference proteome</keyword>
<dbReference type="Proteomes" id="UP000585474">
    <property type="component" value="Unassembled WGS sequence"/>
</dbReference>
<dbReference type="PANTHER" id="PTHR44067:SF12">
    <property type="entry name" value="METHYLTRANSFERASE TYPE 11 DOMAIN-CONTAINING PROTEIN"/>
    <property type="match status" value="1"/>
</dbReference>
<sequence length="192" mass="22211">MNNGEYMERVSIRLSFKFTFPQNQTGGKKNLLGFEAMKTVIGLGCARMGPIGDHYMTYKVHGWESPIREIRIGPFCIDDESKKREDRVCYTKLRAPFNGVIAPRGLIPLYVSVGSRWPFLDNTFDIVHSTLFLDGWVGIELLPFVLFDWDRVLRPKVVICKEEDKGRYLSEFDKLGYRKLLWRVVPKTERGG</sequence>
<evidence type="ECO:0000313" key="2">
    <source>
        <dbReference type="Proteomes" id="UP000585474"/>
    </source>
</evidence>
<dbReference type="AlphaFoldDB" id="A0A7J0H7Y0"/>
<dbReference type="InterPro" id="IPR053223">
    <property type="entry name" value="Prob_Methyltransferase"/>
</dbReference>
<name>A0A7J0H7Y0_9ERIC</name>
<dbReference type="GO" id="GO:0032259">
    <property type="term" value="P:methylation"/>
    <property type="evidence" value="ECO:0007669"/>
    <property type="project" value="UniProtKB-KW"/>
</dbReference>
<protein>
    <submittedName>
        <fullName evidence="1">S-adenosyl-L-methionine-dependent methyltransferases superfamily protein</fullName>
    </submittedName>
</protein>
<proteinExistence type="predicted"/>
<keyword evidence="1" id="KW-0808">Transferase</keyword>
<dbReference type="OrthoDB" id="2013003at2759"/>
<keyword evidence="1" id="KW-0489">Methyltransferase</keyword>
<comment type="caution">
    <text evidence="1">The sequence shown here is derived from an EMBL/GenBank/DDBJ whole genome shotgun (WGS) entry which is preliminary data.</text>
</comment>
<dbReference type="PANTHER" id="PTHR44067">
    <property type="entry name" value="S-ADENOSYL-L-METHIONINE-DEPENDENT METHYLTRANSFERASE SUPERFAMILY PROTEIN-RELATED"/>
    <property type="match status" value="1"/>
</dbReference>
<dbReference type="EMBL" id="BJWL01000027">
    <property type="protein sequence ID" value="GFZ19210.1"/>
    <property type="molecule type" value="Genomic_DNA"/>
</dbReference>
<dbReference type="GO" id="GO:0008168">
    <property type="term" value="F:methyltransferase activity"/>
    <property type="evidence" value="ECO:0007669"/>
    <property type="project" value="UniProtKB-KW"/>
</dbReference>
<accession>A0A7J0H7Y0</accession>
<evidence type="ECO:0000313" key="1">
    <source>
        <dbReference type="EMBL" id="GFZ19210.1"/>
    </source>
</evidence>
<reference evidence="1 2" key="1">
    <citation type="submission" date="2019-07" db="EMBL/GenBank/DDBJ databases">
        <title>De Novo Assembly of kiwifruit Actinidia rufa.</title>
        <authorList>
            <person name="Sugita-Konishi S."/>
            <person name="Sato K."/>
            <person name="Mori E."/>
            <person name="Abe Y."/>
            <person name="Kisaki G."/>
            <person name="Hamano K."/>
            <person name="Suezawa K."/>
            <person name="Otani M."/>
            <person name="Fukuda T."/>
            <person name="Manabe T."/>
            <person name="Gomi K."/>
            <person name="Tabuchi M."/>
            <person name="Akimitsu K."/>
            <person name="Kataoka I."/>
        </authorList>
    </citation>
    <scope>NUCLEOTIDE SEQUENCE [LARGE SCALE GENOMIC DNA]</scope>
    <source>
        <strain evidence="2">cv. Fuchu</strain>
    </source>
</reference>
<gene>
    <name evidence="1" type="ORF">Acr_27g0009490</name>
</gene>
<organism evidence="1 2">
    <name type="scientific">Actinidia rufa</name>
    <dbReference type="NCBI Taxonomy" id="165716"/>
    <lineage>
        <taxon>Eukaryota</taxon>
        <taxon>Viridiplantae</taxon>
        <taxon>Streptophyta</taxon>
        <taxon>Embryophyta</taxon>
        <taxon>Tracheophyta</taxon>
        <taxon>Spermatophyta</taxon>
        <taxon>Magnoliopsida</taxon>
        <taxon>eudicotyledons</taxon>
        <taxon>Gunneridae</taxon>
        <taxon>Pentapetalae</taxon>
        <taxon>asterids</taxon>
        <taxon>Ericales</taxon>
        <taxon>Actinidiaceae</taxon>
        <taxon>Actinidia</taxon>
    </lineage>
</organism>